<dbReference type="InterPro" id="IPR029479">
    <property type="entry name" value="Nitroreductase"/>
</dbReference>
<organism evidence="4 5">
    <name type="scientific">Propionispora hippei DSM 15287</name>
    <dbReference type="NCBI Taxonomy" id="1123003"/>
    <lineage>
        <taxon>Bacteria</taxon>
        <taxon>Bacillati</taxon>
        <taxon>Bacillota</taxon>
        <taxon>Negativicutes</taxon>
        <taxon>Selenomonadales</taxon>
        <taxon>Sporomusaceae</taxon>
        <taxon>Propionispora</taxon>
    </lineage>
</organism>
<protein>
    <submittedName>
        <fullName evidence="4">Nitroreductase</fullName>
    </submittedName>
</protein>
<dbReference type="Pfam" id="PF00881">
    <property type="entry name" value="Nitroreductase"/>
    <property type="match status" value="1"/>
</dbReference>
<dbReference type="InterPro" id="IPR000415">
    <property type="entry name" value="Nitroreductase-like"/>
</dbReference>
<evidence type="ECO:0000313" key="5">
    <source>
        <dbReference type="Proteomes" id="UP000322917"/>
    </source>
</evidence>
<feature type="domain" description="Nitroreductase" evidence="3">
    <location>
        <begin position="7"/>
        <end position="194"/>
    </location>
</feature>
<name>A0A1M6H1M1_9FIRM</name>
<evidence type="ECO:0000256" key="2">
    <source>
        <dbReference type="ARBA" id="ARBA00023002"/>
    </source>
</evidence>
<dbReference type="Proteomes" id="UP000322917">
    <property type="component" value="Unassembled WGS sequence"/>
</dbReference>
<dbReference type="PANTHER" id="PTHR43673:SF10">
    <property type="entry name" value="NADH DEHYDROGENASE_NAD(P)H NITROREDUCTASE XCC3605-RELATED"/>
    <property type="match status" value="1"/>
</dbReference>
<dbReference type="OrthoDB" id="9812105at2"/>
<evidence type="ECO:0000259" key="3">
    <source>
        <dbReference type="Pfam" id="PF00881"/>
    </source>
</evidence>
<dbReference type="AlphaFoldDB" id="A0A1M6H1M1"/>
<dbReference type="GO" id="GO:0016491">
    <property type="term" value="F:oxidoreductase activity"/>
    <property type="evidence" value="ECO:0007669"/>
    <property type="project" value="UniProtKB-KW"/>
</dbReference>
<sequence length="215" mass="24129">MLKEIFEWSSNRTFKDQPVPKDKLISVMEAGRRAPSWKNIQPWKFIAVTGVEDKVRLSEIFAIKGLIKKAPAVILCVASMKAWERSSQHRSLKELLLHSGVTMSESDIDKMYLDSVRAQSLAQNQASLMARTFENMGIAYGFMILEAANQGLGACILGEIDNELLTVNHEKYKEIKQYFGLDETHVITAGIIVGVPISAKGTTPRKEADEIYSFY</sequence>
<evidence type="ECO:0000313" key="4">
    <source>
        <dbReference type="EMBL" id="SHJ16034.1"/>
    </source>
</evidence>
<comment type="similarity">
    <text evidence="1">Belongs to the nitroreductase family.</text>
</comment>
<keyword evidence="2" id="KW-0560">Oxidoreductase</keyword>
<evidence type="ECO:0000256" key="1">
    <source>
        <dbReference type="ARBA" id="ARBA00007118"/>
    </source>
</evidence>
<dbReference type="Gene3D" id="3.40.109.10">
    <property type="entry name" value="NADH Oxidase"/>
    <property type="match status" value="1"/>
</dbReference>
<reference evidence="4 5" key="1">
    <citation type="submission" date="2016-11" db="EMBL/GenBank/DDBJ databases">
        <authorList>
            <person name="Varghese N."/>
            <person name="Submissions S."/>
        </authorList>
    </citation>
    <scope>NUCLEOTIDE SEQUENCE [LARGE SCALE GENOMIC DNA]</scope>
    <source>
        <strain evidence="4 5">DSM 15287</strain>
    </source>
</reference>
<dbReference type="RefSeq" id="WP_149734630.1">
    <property type="nucleotide sequence ID" value="NZ_FQZD01000013.1"/>
</dbReference>
<dbReference type="SUPFAM" id="SSF55469">
    <property type="entry name" value="FMN-dependent nitroreductase-like"/>
    <property type="match status" value="1"/>
</dbReference>
<accession>A0A1M6H1M1</accession>
<dbReference type="EMBL" id="FQZD01000013">
    <property type="protein sequence ID" value="SHJ16034.1"/>
    <property type="molecule type" value="Genomic_DNA"/>
</dbReference>
<gene>
    <name evidence="4" type="ORF">SAMN02745170_01857</name>
</gene>
<proteinExistence type="inferred from homology"/>
<keyword evidence="5" id="KW-1185">Reference proteome</keyword>
<dbReference type="PANTHER" id="PTHR43673">
    <property type="entry name" value="NAD(P)H NITROREDUCTASE YDGI-RELATED"/>
    <property type="match status" value="1"/>
</dbReference>